<sequence>MRRFKISPSLLFGGLVLLTGCQPSAEPVLDEVAPLVVTTRIQASDASTWSLTGTWQARHEIPLSFRIGGKVAARLVDAGARVEMGQVLFRLDPRDVSQQRIAAEAQVASARAETQNAERERARLADMLKRKLTSQQEYDRAATSAQSAREQLVAAEAELVQAINATEYAVLKAPASGILLDVTGQQGQVVTAGQSLATLAEKGPLEAEVYVPEDRRAQLPTRAVADPIGGEPQIPVSLREVAGAVDPATRTWRARFTIDPAASDGVQGVALGTTLTLRFKRPAEGPGEGAIRWVPLGAVLERGDGPLVWRLVEGHVEAEAVTLLGIEGEHARIRTRLPVGTQVVALGVDRLQPGQTVRVRP</sequence>
<dbReference type="Gene3D" id="2.40.30.170">
    <property type="match status" value="1"/>
</dbReference>
<evidence type="ECO:0000256" key="1">
    <source>
        <dbReference type="ARBA" id="ARBA00009477"/>
    </source>
</evidence>
<keyword evidence="3" id="KW-0732">Signal</keyword>
<proteinExistence type="inferred from homology"/>
<evidence type="ECO:0000256" key="2">
    <source>
        <dbReference type="SAM" id="Coils"/>
    </source>
</evidence>
<organism evidence="4 5">
    <name type="scientific">Thiorhodococcus drewsii AZ1</name>
    <dbReference type="NCBI Taxonomy" id="765913"/>
    <lineage>
        <taxon>Bacteria</taxon>
        <taxon>Pseudomonadati</taxon>
        <taxon>Pseudomonadota</taxon>
        <taxon>Gammaproteobacteria</taxon>
        <taxon>Chromatiales</taxon>
        <taxon>Chromatiaceae</taxon>
        <taxon>Thiorhodococcus</taxon>
    </lineage>
</organism>
<dbReference type="Gene3D" id="2.40.420.20">
    <property type="match status" value="1"/>
</dbReference>
<keyword evidence="2" id="KW-0175">Coiled coil</keyword>
<protein>
    <submittedName>
        <fullName evidence="4">Efflux transporter, RND family, MFP subunit</fullName>
    </submittedName>
</protein>
<dbReference type="EMBL" id="AFWT01000007">
    <property type="protein sequence ID" value="EGV32384.1"/>
    <property type="molecule type" value="Genomic_DNA"/>
</dbReference>
<name>G2DZ30_9GAMM</name>
<dbReference type="GO" id="GO:0015562">
    <property type="term" value="F:efflux transmembrane transporter activity"/>
    <property type="evidence" value="ECO:0007669"/>
    <property type="project" value="TreeGrafter"/>
</dbReference>
<evidence type="ECO:0000313" key="5">
    <source>
        <dbReference type="Proteomes" id="UP000004200"/>
    </source>
</evidence>
<comment type="caution">
    <text evidence="4">The sequence shown here is derived from an EMBL/GenBank/DDBJ whole genome shotgun (WGS) entry which is preliminary data.</text>
</comment>
<dbReference type="PATRIC" id="fig|765913.3.peg.1261"/>
<dbReference type="STRING" id="765913.ThidrDRAFT_1233"/>
<reference evidence="4 5" key="1">
    <citation type="submission" date="2011-06" db="EMBL/GenBank/DDBJ databases">
        <title>The draft genome of Thiorhodococcus drewsii AZ1.</title>
        <authorList>
            <consortium name="US DOE Joint Genome Institute (JGI-PGF)"/>
            <person name="Lucas S."/>
            <person name="Han J."/>
            <person name="Lapidus A."/>
            <person name="Cheng J.-F."/>
            <person name="Goodwin L."/>
            <person name="Pitluck S."/>
            <person name="Peters L."/>
            <person name="Land M.L."/>
            <person name="Hauser L."/>
            <person name="Vogl K."/>
            <person name="Liu Z."/>
            <person name="Imhoff J."/>
            <person name="Thiel V."/>
            <person name="Frigaard N.-U."/>
            <person name="Bryant D.A."/>
            <person name="Woyke T.J."/>
        </authorList>
    </citation>
    <scope>NUCLEOTIDE SEQUENCE [LARGE SCALE GENOMIC DNA]</scope>
    <source>
        <strain evidence="4 5">AZ1</strain>
    </source>
</reference>
<dbReference type="Gene3D" id="2.40.50.100">
    <property type="match status" value="1"/>
</dbReference>
<feature type="chain" id="PRO_5003428808" evidence="3">
    <location>
        <begin position="26"/>
        <end position="361"/>
    </location>
</feature>
<evidence type="ECO:0000313" key="4">
    <source>
        <dbReference type="EMBL" id="EGV32384.1"/>
    </source>
</evidence>
<comment type="similarity">
    <text evidence="1">Belongs to the membrane fusion protein (MFP) (TC 8.A.1) family.</text>
</comment>
<dbReference type="GO" id="GO:1990281">
    <property type="term" value="C:efflux pump complex"/>
    <property type="evidence" value="ECO:0007669"/>
    <property type="project" value="TreeGrafter"/>
</dbReference>
<dbReference type="AlphaFoldDB" id="G2DZ30"/>
<dbReference type="InterPro" id="IPR006143">
    <property type="entry name" value="RND_pump_MFP"/>
</dbReference>
<feature type="coiled-coil region" evidence="2">
    <location>
        <begin position="100"/>
        <end position="165"/>
    </location>
</feature>
<dbReference type="Gene3D" id="1.10.287.470">
    <property type="entry name" value="Helix hairpin bin"/>
    <property type="match status" value="1"/>
</dbReference>
<dbReference type="SUPFAM" id="SSF111369">
    <property type="entry name" value="HlyD-like secretion proteins"/>
    <property type="match status" value="1"/>
</dbReference>
<dbReference type="PROSITE" id="PS51257">
    <property type="entry name" value="PROKAR_LIPOPROTEIN"/>
    <property type="match status" value="1"/>
</dbReference>
<dbReference type="NCBIfam" id="TIGR01730">
    <property type="entry name" value="RND_mfp"/>
    <property type="match status" value="1"/>
</dbReference>
<dbReference type="PANTHER" id="PTHR30469:SF18">
    <property type="entry name" value="RESISTANCE-NODULATION-CELL DIVISION (RND) EFFLUX MEMBRANE FUSION PROTEIN-RELATED"/>
    <property type="match status" value="1"/>
</dbReference>
<gene>
    <name evidence="4" type="ORF">ThidrDRAFT_1233</name>
</gene>
<dbReference type="eggNOG" id="COG0845">
    <property type="taxonomic scope" value="Bacteria"/>
</dbReference>
<keyword evidence="5" id="KW-1185">Reference proteome</keyword>
<feature type="signal peptide" evidence="3">
    <location>
        <begin position="1"/>
        <end position="25"/>
    </location>
</feature>
<evidence type="ECO:0000256" key="3">
    <source>
        <dbReference type="SAM" id="SignalP"/>
    </source>
</evidence>
<dbReference type="Proteomes" id="UP000004200">
    <property type="component" value="Unassembled WGS sequence"/>
</dbReference>
<accession>G2DZ30</accession>
<dbReference type="PANTHER" id="PTHR30469">
    <property type="entry name" value="MULTIDRUG RESISTANCE PROTEIN MDTA"/>
    <property type="match status" value="1"/>
</dbReference>